<gene>
    <name evidence="3" type="ORF">F4Y60_07805</name>
</gene>
<dbReference type="EMBL" id="VXRY01000307">
    <property type="protein sequence ID" value="MXY33983.1"/>
    <property type="molecule type" value="Genomic_DNA"/>
</dbReference>
<dbReference type="Pfam" id="PF04333">
    <property type="entry name" value="MlaA"/>
    <property type="match status" value="1"/>
</dbReference>
<dbReference type="PANTHER" id="PTHR30035">
    <property type="entry name" value="LIPOPROTEIN VACJ-RELATED"/>
    <property type="match status" value="1"/>
</dbReference>
<dbReference type="InterPro" id="IPR007428">
    <property type="entry name" value="MlaA"/>
</dbReference>
<evidence type="ECO:0000256" key="1">
    <source>
        <dbReference type="ARBA" id="ARBA00010634"/>
    </source>
</evidence>
<reference evidence="3" key="1">
    <citation type="submission" date="2019-09" db="EMBL/GenBank/DDBJ databases">
        <title>Characterisation of the sponge microbiome using genome-centric metagenomics.</title>
        <authorList>
            <person name="Engelberts J.P."/>
            <person name="Robbins S.J."/>
            <person name="De Goeij J.M."/>
            <person name="Aranda M."/>
            <person name="Bell S.C."/>
            <person name="Webster N.S."/>
        </authorList>
    </citation>
    <scope>NUCLEOTIDE SEQUENCE</scope>
    <source>
        <strain evidence="3">SB0664_bin_43</strain>
    </source>
</reference>
<organism evidence="3">
    <name type="scientific">Boseongicola sp. SB0664_bin_43</name>
    <dbReference type="NCBI Taxonomy" id="2604844"/>
    <lineage>
        <taxon>Bacteria</taxon>
        <taxon>Pseudomonadati</taxon>
        <taxon>Pseudomonadota</taxon>
        <taxon>Alphaproteobacteria</taxon>
        <taxon>Rhodobacterales</taxon>
        <taxon>Paracoccaceae</taxon>
        <taxon>Boseongicola</taxon>
    </lineage>
</organism>
<comment type="caution">
    <text evidence="3">The sequence shown here is derived from an EMBL/GenBank/DDBJ whole genome shotgun (WGS) entry which is preliminary data.</text>
</comment>
<dbReference type="GO" id="GO:0016020">
    <property type="term" value="C:membrane"/>
    <property type="evidence" value="ECO:0007669"/>
    <property type="project" value="InterPro"/>
</dbReference>
<keyword evidence="2" id="KW-0732">Signal</keyword>
<comment type="similarity">
    <text evidence="1">Belongs to the MlaA family.</text>
</comment>
<dbReference type="AlphaFoldDB" id="A0A6B0Y1Q4"/>
<name>A0A6B0Y1Q4_9RHOB</name>
<dbReference type="GO" id="GO:0120010">
    <property type="term" value="P:intermembrane phospholipid transfer"/>
    <property type="evidence" value="ECO:0007669"/>
    <property type="project" value="TreeGrafter"/>
</dbReference>
<dbReference type="PRINTS" id="PR01805">
    <property type="entry name" value="VACJLIPOPROT"/>
</dbReference>
<accession>A0A6B0Y1Q4</accession>
<keyword evidence="3" id="KW-0449">Lipoprotein</keyword>
<evidence type="ECO:0000256" key="2">
    <source>
        <dbReference type="ARBA" id="ARBA00022729"/>
    </source>
</evidence>
<protein>
    <submittedName>
        <fullName evidence="3">VacJ family lipoprotein</fullName>
    </submittedName>
</protein>
<proteinExistence type="inferred from homology"/>
<sequence length="272" mass="29643">MITGSVWIVSEDIGQHMRFKFPHLAFPAIAALALSACSAPTDDGAIHDPYESLNRVSHTFNKGADRVLVRPLSRAYGATVPSPVRRSLSQVASHLDEPKSIANHVLQGDAESAGHSFFRFLVNSTVGVAGLFDPAAGSFGLERRQTGFGDTLAAWGAREGAYLELPFAGPSTERDFVGLIFDVATNPVSHISSDVAVLNTASTIPAALNVRYEFSDTVDSVLRDSADSYAQLRLSYIQNRKFNLNEQNPDGAGHDPFEDLYDEIYEELYDEF</sequence>
<dbReference type="PANTHER" id="PTHR30035:SF3">
    <property type="entry name" value="INTERMEMBRANE PHOSPHOLIPID TRANSPORT SYSTEM LIPOPROTEIN MLAA"/>
    <property type="match status" value="1"/>
</dbReference>
<evidence type="ECO:0000313" key="3">
    <source>
        <dbReference type="EMBL" id="MXY33983.1"/>
    </source>
</evidence>